<protein>
    <submittedName>
        <fullName evidence="3">CIR protein</fullName>
    </submittedName>
</protein>
<proteinExistence type="predicted"/>
<sequence length="1053" mass="111666">MQNHKRMCKLLLEGDSYFNDENVDTEKINKDITIKGYCRNGSCKTNEESISALTAYIFMEFKRSIVIKKKYNHYDECLLMWVSDKLYKMHLKSIGKKNVKDYIDGTTLNQAYEKYLEKHKGILDYWTLFNIIGDLKEANLKYMSEFYKLLNLICKLITGYYNGSQTKQFYKYPADCSFQYKTLYLNISECKPYLNLLNKLKGIYDDFRNYTIKNNSANSKLATKLKKLTPKDKEEMDAVRGFKTYNFSGSQCKLPKKKKTNPKKPDKTSLQSSNQLKGGQQETPPPHKPEIKETKQQSSTESAPQSPQVPASNIQKDSPGSQGISGGASDKLPTHGVKSQNSDDGQPDPPGNSGTPKNQTNIPSVQDKPQETNPTTPENTGKENAQRSDIADTSNKDHKLKGSEPISQHKQDPQPSEDKGPPIESGSELKDEVKELDNTQTDTDTQGGSNPEHENKQDETDTPKDTDTGTGNPGSVPDGGQDGKIGDSGSGGGGSGLGTGGEPASIQNDKGSSGGGTRGTSNVPDDQIPNGTQGGADTSQQGTNDQGTTSHQGGDTSGGANPQEKSPDSQKETQPSSSDPQKVSTSSPKPQQTPTPLPATPQVEKQDSPSPPKLPEQSKDDKEKAPQTPVKESSQLKLPNLAPSQEPKLGGDKNTPDISPKGQSSEQKDSGGGTGNQNPLQGDLKTHDHTPVTNKGGSDDGSGGGSDDSNRGTGDKDKVPSNTGDGQNDKDGSDSKQGSQGEPGGGPGSGLGSESGSGLRSESGSGSGSEQGIQGGPEGSDNGQGVKDSETGGSGSGGGGNGGSGEQGSNSGGSSDQGSSGGDKGGSDGNKGSQDGSGGTGSGSPAPDDPSPPQTSQSSQTLQNPQGPQSPQILQTPQIQPTPQTSLLSSSKEQAQEQKPSPGTSGSQNSDRIDQGDQKPVIKQDNAGTKVKGNEITGIGDSCVLKGYKQFVISIIVILIPITLTILYKYLSSGWQKETKRKKNMTKVINMVGVNKTTKTVIKSTNGKKQIKIIIKSSSKKKQAKKSINSDYGEKSPSLNIYKLMQADPVPFI</sequence>
<keyword evidence="2" id="KW-1133">Transmembrane helix</keyword>
<dbReference type="Proteomes" id="UP000195879">
    <property type="component" value="Unassembled WGS sequence"/>
</dbReference>
<feature type="region of interest" description="Disordered" evidence="1">
    <location>
        <begin position="250"/>
        <end position="934"/>
    </location>
</feature>
<feature type="compositionally biased region" description="Polar residues" evidence="1">
    <location>
        <begin position="529"/>
        <end position="564"/>
    </location>
</feature>
<dbReference type="EMBL" id="FMIO01000083">
    <property type="protein sequence ID" value="SCL84966.1"/>
    <property type="molecule type" value="Genomic_DNA"/>
</dbReference>
<dbReference type="AlphaFoldDB" id="A0A1D3L7W5"/>
<feature type="compositionally biased region" description="Basic and acidic residues" evidence="1">
    <location>
        <begin position="451"/>
        <end position="467"/>
    </location>
</feature>
<feature type="compositionally biased region" description="Polar residues" evidence="1">
    <location>
        <begin position="268"/>
        <end position="282"/>
    </location>
</feature>
<feature type="compositionally biased region" description="Gly residues" evidence="1">
    <location>
        <begin position="480"/>
        <end position="501"/>
    </location>
</feature>
<feature type="compositionally biased region" description="Polar residues" evidence="1">
    <location>
        <begin position="296"/>
        <end position="322"/>
    </location>
</feature>
<feature type="compositionally biased region" description="Gly residues" evidence="1">
    <location>
        <begin position="765"/>
        <end position="778"/>
    </location>
</feature>
<feature type="compositionally biased region" description="Basic and acidic residues" evidence="1">
    <location>
        <begin position="911"/>
        <end position="922"/>
    </location>
</feature>
<gene>
    <name evidence="3" type="ORF">PCHDK_000500400</name>
</gene>
<dbReference type="Pfam" id="PF06022">
    <property type="entry name" value="Cir_Bir_Yir"/>
    <property type="match status" value="1"/>
</dbReference>
<feature type="compositionally biased region" description="Polar residues" evidence="1">
    <location>
        <begin position="889"/>
        <end position="910"/>
    </location>
</feature>
<accession>A0A1D3L7W5</accession>
<feature type="compositionally biased region" description="Low complexity" evidence="1">
    <location>
        <begin position="439"/>
        <end position="448"/>
    </location>
</feature>
<feature type="compositionally biased region" description="Low complexity" evidence="1">
    <location>
        <begin position="807"/>
        <end position="818"/>
    </location>
</feature>
<evidence type="ECO:0000256" key="1">
    <source>
        <dbReference type="SAM" id="MobiDB-lite"/>
    </source>
</evidence>
<feature type="compositionally biased region" description="Polar residues" evidence="1">
    <location>
        <begin position="572"/>
        <end position="583"/>
    </location>
</feature>
<feature type="compositionally biased region" description="Gly residues" evidence="1">
    <location>
        <begin position="792"/>
        <end position="806"/>
    </location>
</feature>
<keyword evidence="2" id="KW-0812">Transmembrane</keyword>
<feature type="compositionally biased region" description="Basic and acidic residues" evidence="1">
    <location>
        <begin position="285"/>
        <end position="295"/>
    </location>
</feature>
<organism evidence="3 4">
    <name type="scientific">Plasmodium chabaudi adami</name>
    <dbReference type="NCBI Taxonomy" id="5826"/>
    <lineage>
        <taxon>Eukaryota</taxon>
        <taxon>Sar</taxon>
        <taxon>Alveolata</taxon>
        <taxon>Apicomplexa</taxon>
        <taxon>Aconoidasida</taxon>
        <taxon>Haemosporida</taxon>
        <taxon>Plasmodiidae</taxon>
        <taxon>Plasmodium</taxon>
        <taxon>Plasmodium (Vinckeia)</taxon>
    </lineage>
</organism>
<evidence type="ECO:0000256" key="2">
    <source>
        <dbReference type="SAM" id="Phobius"/>
    </source>
</evidence>
<feature type="non-terminal residue" evidence="3">
    <location>
        <position position="1053"/>
    </location>
</feature>
<feature type="transmembrane region" description="Helical" evidence="2">
    <location>
        <begin position="951"/>
        <end position="971"/>
    </location>
</feature>
<evidence type="ECO:0000313" key="4">
    <source>
        <dbReference type="Proteomes" id="UP000195879"/>
    </source>
</evidence>
<feature type="compositionally biased region" description="Low complexity" evidence="1">
    <location>
        <begin position="869"/>
        <end position="888"/>
    </location>
</feature>
<dbReference type="InterPro" id="IPR006477">
    <property type="entry name" value="Yir_bir_cir"/>
</dbReference>
<feature type="compositionally biased region" description="Gly residues" evidence="1">
    <location>
        <begin position="741"/>
        <end position="755"/>
    </location>
</feature>
<feature type="compositionally biased region" description="Polar residues" evidence="1">
    <location>
        <begin position="352"/>
        <end position="364"/>
    </location>
</feature>
<feature type="compositionally biased region" description="Gly residues" evidence="1">
    <location>
        <begin position="819"/>
        <end position="842"/>
    </location>
</feature>
<keyword evidence="2" id="KW-0472">Membrane</keyword>
<feature type="compositionally biased region" description="Basic and acidic residues" evidence="1">
    <location>
        <begin position="616"/>
        <end position="625"/>
    </location>
</feature>
<feature type="compositionally biased region" description="Basic and acidic residues" evidence="1">
    <location>
        <begin position="708"/>
        <end position="719"/>
    </location>
</feature>
<name>A0A1D3L7W5_PLACE</name>
<evidence type="ECO:0000313" key="3">
    <source>
        <dbReference type="EMBL" id="SCL84966.1"/>
    </source>
</evidence>
<feature type="compositionally biased region" description="Basic and acidic residues" evidence="1">
    <location>
        <begin position="380"/>
        <end position="437"/>
    </location>
</feature>
<reference evidence="3 4" key="1">
    <citation type="submission" date="2016-08" db="EMBL/GenBank/DDBJ databases">
        <authorList>
            <consortium name="Pathogen Informatics"/>
        </authorList>
    </citation>
    <scope>NUCLEOTIDE SEQUENCE [LARGE SCALE GENOMIC DNA]</scope>
    <source>
        <strain evidence="3 4">DK</strain>
    </source>
</reference>